<reference evidence="2 3" key="1">
    <citation type="journal article" date="2019" name="Commun. Biol.">
        <title>The bagworm genome reveals a unique fibroin gene that provides high tensile strength.</title>
        <authorList>
            <person name="Kono N."/>
            <person name="Nakamura H."/>
            <person name="Ohtoshi R."/>
            <person name="Tomita M."/>
            <person name="Numata K."/>
            <person name="Arakawa K."/>
        </authorList>
    </citation>
    <scope>NUCLEOTIDE SEQUENCE [LARGE SCALE GENOMIC DNA]</scope>
</reference>
<evidence type="ECO:0000313" key="2">
    <source>
        <dbReference type="EMBL" id="GBP65282.1"/>
    </source>
</evidence>
<sequence>MDRISLRRKVKNEVDEMSAARRRPRPLFLCSHVPDSPPRAERSRPRAAGAGPTTSDVTADYVSFVCFASTLFGVPYIKQYGTDLS</sequence>
<keyword evidence="3" id="KW-1185">Reference proteome</keyword>
<comment type="caution">
    <text evidence="2">The sequence shown here is derived from an EMBL/GenBank/DDBJ whole genome shotgun (WGS) entry which is preliminary data.</text>
</comment>
<dbReference type="EMBL" id="BGZK01000924">
    <property type="protein sequence ID" value="GBP65282.1"/>
    <property type="molecule type" value="Genomic_DNA"/>
</dbReference>
<accession>A0A4C1XQM5</accession>
<organism evidence="2 3">
    <name type="scientific">Eumeta variegata</name>
    <name type="common">Bagworm moth</name>
    <name type="synonym">Eumeta japonica</name>
    <dbReference type="NCBI Taxonomy" id="151549"/>
    <lineage>
        <taxon>Eukaryota</taxon>
        <taxon>Metazoa</taxon>
        <taxon>Ecdysozoa</taxon>
        <taxon>Arthropoda</taxon>
        <taxon>Hexapoda</taxon>
        <taxon>Insecta</taxon>
        <taxon>Pterygota</taxon>
        <taxon>Neoptera</taxon>
        <taxon>Endopterygota</taxon>
        <taxon>Lepidoptera</taxon>
        <taxon>Glossata</taxon>
        <taxon>Ditrysia</taxon>
        <taxon>Tineoidea</taxon>
        <taxon>Psychidae</taxon>
        <taxon>Oiketicinae</taxon>
        <taxon>Eumeta</taxon>
    </lineage>
</organism>
<proteinExistence type="predicted"/>
<name>A0A4C1XQM5_EUMVA</name>
<evidence type="ECO:0000256" key="1">
    <source>
        <dbReference type="SAM" id="MobiDB-lite"/>
    </source>
</evidence>
<protein>
    <submittedName>
        <fullName evidence="2">Uncharacterized protein</fullName>
    </submittedName>
</protein>
<dbReference type="AlphaFoldDB" id="A0A4C1XQM5"/>
<dbReference type="Proteomes" id="UP000299102">
    <property type="component" value="Unassembled WGS sequence"/>
</dbReference>
<feature type="region of interest" description="Disordered" evidence="1">
    <location>
        <begin position="27"/>
        <end position="55"/>
    </location>
</feature>
<gene>
    <name evidence="2" type="ORF">EVAR_37130_1</name>
</gene>
<evidence type="ECO:0000313" key="3">
    <source>
        <dbReference type="Proteomes" id="UP000299102"/>
    </source>
</evidence>